<dbReference type="EMBL" id="BOOA01000013">
    <property type="protein sequence ID" value="GIH23827.1"/>
    <property type="molecule type" value="Genomic_DNA"/>
</dbReference>
<evidence type="ECO:0000259" key="2">
    <source>
        <dbReference type="Pfam" id="PF00326"/>
    </source>
</evidence>
<keyword evidence="1" id="KW-0378">Hydrolase</keyword>
<dbReference type="Gene3D" id="3.40.50.1820">
    <property type="entry name" value="alpha/beta hydrolase"/>
    <property type="match status" value="1"/>
</dbReference>
<dbReference type="Pfam" id="PF00326">
    <property type="entry name" value="Peptidase_S9"/>
    <property type="match status" value="1"/>
</dbReference>
<protein>
    <recommendedName>
        <fullName evidence="2">Peptidase S9 prolyl oligopeptidase catalytic domain-containing protein</fullName>
    </recommendedName>
</protein>
<feature type="domain" description="Peptidase S9 prolyl oligopeptidase catalytic" evidence="2">
    <location>
        <begin position="347"/>
        <end position="529"/>
    </location>
</feature>
<dbReference type="GO" id="GO:0006508">
    <property type="term" value="P:proteolysis"/>
    <property type="evidence" value="ECO:0007669"/>
    <property type="project" value="InterPro"/>
</dbReference>
<dbReference type="Proteomes" id="UP000640052">
    <property type="component" value="Unassembled WGS sequence"/>
</dbReference>
<dbReference type="InterPro" id="IPR029058">
    <property type="entry name" value="AB_hydrolase_fold"/>
</dbReference>
<comment type="caution">
    <text evidence="3">The sequence shown here is derived from an EMBL/GenBank/DDBJ whole genome shotgun (WGS) entry which is preliminary data.</text>
</comment>
<reference evidence="3" key="1">
    <citation type="submission" date="2021-01" db="EMBL/GenBank/DDBJ databases">
        <title>Whole genome shotgun sequence of Acrocarpospora phusangensis NBRC 108782.</title>
        <authorList>
            <person name="Komaki H."/>
            <person name="Tamura T."/>
        </authorList>
    </citation>
    <scope>NUCLEOTIDE SEQUENCE</scope>
    <source>
        <strain evidence="3">NBRC 108782</strain>
    </source>
</reference>
<dbReference type="RefSeq" id="WP_204040609.1">
    <property type="nucleotide sequence ID" value="NZ_BOOA01000013.1"/>
</dbReference>
<name>A0A919Q7N4_9ACTN</name>
<dbReference type="SUPFAM" id="SSF53474">
    <property type="entry name" value="alpha/beta-Hydrolases"/>
    <property type="match status" value="1"/>
</dbReference>
<dbReference type="InterPro" id="IPR001375">
    <property type="entry name" value="Peptidase_S9_cat"/>
</dbReference>
<dbReference type="SUPFAM" id="SSF82171">
    <property type="entry name" value="DPP6 N-terminal domain-like"/>
    <property type="match status" value="1"/>
</dbReference>
<evidence type="ECO:0000313" key="4">
    <source>
        <dbReference type="Proteomes" id="UP000640052"/>
    </source>
</evidence>
<accession>A0A919Q7N4</accession>
<gene>
    <name evidence="3" type="ORF">Aph01nite_21370</name>
</gene>
<organism evidence="3 4">
    <name type="scientific">Acrocarpospora phusangensis</name>
    <dbReference type="NCBI Taxonomy" id="1070424"/>
    <lineage>
        <taxon>Bacteria</taxon>
        <taxon>Bacillati</taxon>
        <taxon>Actinomycetota</taxon>
        <taxon>Actinomycetes</taxon>
        <taxon>Streptosporangiales</taxon>
        <taxon>Streptosporangiaceae</taxon>
        <taxon>Acrocarpospora</taxon>
    </lineage>
</organism>
<dbReference type="GO" id="GO:0004252">
    <property type="term" value="F:serine-type endopeptidase activity"/>
    <property type="evidence" value="ECO:0007669"/>
    <property type="project" value="TreeGrafter"/>
</dbReference>
<sequence length="531" mass="55258">MRVSFRFSACGRYAACLSAGEDGGLQPEVWDFTRNGVRLLPGTADAGTQVLPLDGDRILLCRNENGRYEITELTEAGERVVAAGTGLVVHLNAGSHTSGVLAVGAAPDGSGGRIFRVGTGLEPLAALPPGVQGAGVPLGPGLLGFTRLGPYTAGPVMVDLVRDAWTQVPGAGPGAQLLAGSPRSGLMLLAEPRPDGYEVRWNHADGRAEPRRVTGIDGVLTPLAAHGDGRRFALRLDRGSRSRLAVLTPETGELTEPAVPDGVLHASAGWQGDTLRVPFTSPGAPGSVLSVTPDGFRLDPPARAVRARVEVVAGTEAVTYGDWRAADRVVIALHGGPQDAWRYAYDRVFAAIAETGVAVVAPNQRGSSGYGAAHRDALVGAWGGPDLDDVLAVAAAVGGRPRLYGVSYGAYLALLAYARRPESWSRCAVVAPFLSPAGLYAHADPSVRRLIDRLDGHSGPDVAPLAERLRPPLMVIHGADDPVIPVAHARRLRTLIPAAIDYLEIPGAGHSPLSEAGGAELTGRLAEFLAA</sequence>
<dbReference type="PANTHER" id="PTHR42776">
    <property type="entry name" value="SERINE PEPTIDASE S9 FAMILY MEMBER"/>
    <property type="match status" value="1"/>
</dbReference>
<evidence type="ECO:0000313" key="3">
    <source>
        <dbReference type="EMBL" id="GIH23827.1"/>
    </source>
</evidence>
<proteinExistence type="predicted"/>
<evidence type="ECO:0000256" key="1">
    <source>
        <dbReference type="ARBA" id="ARBA00022801"/>
    </source>
</evidence>
<keyword evidence="4" id="KW-1185">Reference proteome</keyword>
<dbReference type="PANTHER" id="PTHR42776:SF27">
    <property type="entry name" value="DIPEPTIDYL PEPTIDASE FAMILY MEMBER 6"/>
    <property type="match status" value="1"/>
</dbReference>
<dbReference type="AlphaFoldDB" id="A0A919Q7N4"/>